<reference evidence="2" key="1">
    <citation type="submission" date="2024-06" db="EMBL/GenBank/DDBJ databases">
        <title>Methylostella associata gen. nov., sp. nov., a novel Ancalomicrobiaceae-affiliated facultatively methylotrophic bacteria that feed on methanotrophs of the genus Methylococcus.</title>
        <authorList>
            <person name="Saltykova V."/>
            <person name="Danilova O.V."/>
            <person name="Oshkin I.Y."/>
            <person name="Belova S.E."/>
            <person name="Pimenov N.V."/>
            <person name="Dedysh S.N."/>
        </authorList>
    </citation>
    <scope>NUCLEOTIDE SEQUENCE</scope>
    <source>
        <strain evidence="2">S20</strain>
    </source>
</reference>
<dbReference type="PROSITE" id="PS51186">
    <property type="entry name" value="GNAT"/>
    <property type="match status" value="1"/>
</dbReference>
<dbReference type="RefSeq" id="WP_407049476.1">
    <property type="nucleotide sequence ID" value="NZ_CP158568.1"/>
</dbReference>
<dbReference type="EMBL" id="CP158568">
    <property type="protein sequence ID" value="XBY44382.1"/>
    <property type="molecule type" value="Genomic_DNA"/>
</dbReference>
<dbReference type="AlphaFoldDB" id="A0AAU7X8J4"/>
<evidence type="ECO:0000313" key="2">
    <source>
        <dbReference type="EMBL" id="XBY44382.1"/>
    </source>
</evidence>
<dbReference type="Pfam" id="PF13302">
    <property type="entry name" value="Acetyltransf_3"/>
    <property type="match status" value="1"/>
</dbReference>
<dbReference type="SUPFAM" id="SSF55729">
    <property type="entry name" value="Acyl-CoA N-acyltransferases (Nat)"/>
    <property type="match status" value="1"/>
</dbReference>
<dbReference type="GO" id="GO:0016747">
    <property type="term" value="F:acyltransferase activity, transferring groups other than amino-acyl groups"/>
    <property type="evidence" value="ECO:0007669"/>
    <property type="project" value="InterPro"/>
</dbReference>
<proteinExistence type="predicted"/>
<name>A0AAU7X8J4_9HYPH</name>
<dbReference type="Gene3D" id="3.40.630.30">
    <property type="match status" value="1"/>
</dbReference>
<dbReference type="InterPro" id="IPR016181">
    <property type="entry name" value="Acyl_CoA_acyltransferase"/>
</dbReference>
<evidence type="ECO:0000259" key="1">
    <source>
        <dbReference type="PROSITE" id="PS51186"/>
    </source>
</evidence>
<dbReference type="InterPro" id="IPR051531">
    <property type="entry name" value="N-acetyltransferase"/>
</dbReference>
<dbReference type="KEGG" id="mflg:ABS361_20585"/>
<dbReference type="PANTHER" id="PTHR43792">
    <property type="entry name" value="GNAT FAMILY, PUTATIVE (AFU_ORTHOLOGUE AFUA_3G00765)-RELATED-RELATED"/>
    <property type="match status" value="1"/>
</dbReference>
<gene>
    <name evidence="2" type="ORF">ABS361_20585</name>
</gene>
<sequence length="184" mass="19705">MTSTTIAAASPDEAVTLRTARLTLRPYELDDADALARALGDIEVARWLARVPHPYTRDDATGFVEASRQAGPASPGFAILFGGRLVGGIGLRQSDDTTELGYWLDRAHWGRGLMTEAATAVVAHGFGAMGLAEIRSGVFVGNEASLAIQKRLGFEIVGRHMVHSIARGESVLHIDTRLVASRKL</sequence>
<organism evidence="2">
    <name type="scientific">Methyloraptor flagellatus</name>
    <dbReference type="NCBI Taxonomy" id="3162530"/>
    <lineage>
        <taxon>Bacteria</taxon>
        <taxon>Pseudomonadati</taxon>
        <taxon>Pseudomonadota</taxon>
        <taxon>Alphaproteobacteria</taxon>
        <taxon>Hyphomicrobiales</taxon>
        <taxon>Ancalomicrobiaceae</taxon>
        <taxon>Methyloraptor</taxon>
    </lineage>
</organism>
<accession>A0AAU7X8J4</accession>
<dbReference type="InterPro" id="IPR000182">
    <property type="entry name" value="GNAT_dom"/>
</dbReference>
<protein>
    <submittedName>
        <fullName evidence="2">GNAT family N-acetyltransferase</fullName>
    </submittedName>
</protein>
<feature type="domain" description="N-acetyltransferase" evidence="1">
    <location>
        <begin position="22"/>
        <end position="178"/>
    </location>
</feature>